<comment type="similarity">
    <text evidence="1">Belongs to the acyl coenzyme A hydrolase family.</text>
</comment>
<dbReference type="PROSITE" id="PS51770">
    <property type="entry name" value="HOTDOG_ACOT"/>
    <property type="match status" value="2"/>
</dbReference>
<keyword evidence="4" id="KW-0809">Transit peptide</keyword>
<keyword evidence="8" id="KW-1185">Reference proteome</keyword>
<feature type="region of interest" description="Disordered" evidence="5">
    <location>
        <begin position="52"/>
        <end position="71"/>
    </location>
</feature>
<dbReference type="PANTHER" id="PTHR12655">
    <property type="entry name" value="ACYL-COA THIOESTERASE"/>
    <property type="match status" value="1"/>
</dbReference>
<dbReference type="CDD" id="cd03442">
    <property type="entry name" value="BFIT_BACH"/>
    <property type="match status" value="2"/>
</dbReference>
<dbReference type="VEuPathDB" id="AmoebaDB:FDP41_001480"/>
<dbReference type="Pfam" id="PF03061">
    <property type="entry name" value="4HBT"/>
    <property type="match status" value="2"/>
</dbReference>
<evidence type="ECO:0000256" key="4">
    <source>
        <dbReference type="ARBA" id="ARBA00022946"/>
    </source>
</evidence>
<evidence type="ECO:0000256" key="2">
    <source>
        <dbReference type="ARBA" id="ARBA00022737"/>
    </source>
</evidence>
<dbReference type="SUPFAM" id="SSF54637">
    <property type="entry name" value="Thioesterase/thiol ester dehydrase-isomerase"/>
    <property type="match status" value="2"/>
</dbReference>
<dbReference type="OMA" id="QFNYTFL"/>
<dbReference type="VEuPathDB" id="AmoebaDB:NF0026710"/>
<dbReference type="PANTHER" id="PTHR12655:SF0">
    <property type="entry name" value="ACYL-COENZYME A THIOESTERASE 9, MITOCHONDRIAL"/>
    <property type="match status" value="1"/>
</dbReference>
<dbReference type="InterPro" id="IPR033120">
    <property type="entry name" value="HOTDOG_ACOT"/>
</dbReference>
<keyword evidence="3" id="KW-0378">Hydrolase</keyword>
<dbReference type="VEuPathDB" id="AmoebaDB:NfTy_046150"/>
<feature type="domain" description="HotDog ACOT-type" evidence="6">
    <location>
        <begin position="361"/>
        <end position="473"/>
    </location>
</feature>
<sequence>MRKTSSLLWESCHKLLKTHSLIKKEASMTSRMTSNHNHLQNYHQQMITRNEKNVQASSSSPTTESSQNPSVRVAKDLDYFLNKHRFERRYLSQQQQEHMGEMLESSGEVSPEQKATFEVGEKTPSESEVIIKLPFSTDSKLRDIYTNAFNGLRIGRLLEDLDAVAGEVAYKHSDGFDKRRPLTIVTAAIDRIELQKPIIPFFDLEIVGKVTFTGTSSMEIRIEVHSIKKDVPLNDSQLYKNTFTSGVAYEQKELVMVAYFVMVALDKATNKSTKIHTIIPQTEEDKFLFEMGKENQARRKAMSESSLMKKPPSDDERLLIHDIFLQKMKQPHISHDSESNGPAIHYLSLDGGEPQACIPMSMTKQNNIMIMHPTNRNIHGKIFGGFLLREAYEIGFITAYMYTKHRPVFLALNENSFLKPVEVGSVVEFTSQIVYAGDKSLEIRVEVWVLDPPSGKKLQCNIFHFAFTCPIVYKVVPDTYAEAMLYLEGKRIHKKGKTMAELLNSKLAASYA</sequence>
<dbReference type="GO" id="GO:0006637">
    <property type="term" value="P:acyl-CoA metabolic process"/>
    <property type="evidence" value="ECO:0007669"/>
    <property type="project" value="TreeGrafter"/>
</dbReference>
<protein>
    <recommendedName>
        <fullName evidence="6">HotDog ACOT-type domain-containing protein</fullName>
    </recommendedName>
</protein>
<feature type="compositionally biased region" description="Low complexity" evidence="5">
    <location>
        <begin position="57"/>
        <end position="70"/>
    </location>
</feature>
<dbReference type="InterPro" id="IPR006683">
    <property type="entry name" value="Thioestr_dom"/>
</dbReference>
<dbReference type="AlphaFoldDB" id="A0A6A5BY00"/>
<evidence type="ECO:0000256" key="3">
    <source>
        <dbReference type="ARBA" id="ARBA00022801"/>
    </source>
</evidence>
<dbReference type="GO" id="GO:0005739">
    <property type="term" value="C:mitochondrion"/>
    <property type="evidence" value="ECO:0007669"/>
    <property type="project" value="TreeGrafter"/>
</dbReference>
<dbReference type="GO" id="GO:0047617">
    <property type="term" value="F:fatty acyl-CoA hydrolase activity"/>
    <property type="evidence" value="ECO:0007669"/>
    <property type="project" value="TreeGrafter"/>
</dbReference>
<accession>A0A6A5BY00</accession>
<keyword evidence="2" id="KW-0677">Repeat</keyword>
<dbReference type="InterPro" id="IPR029069">
    <property type="entry name" value="HotDog_dom_sf"/>
</dbReference>
<comment type="caution">
    <text evidence="7">The sequence shown here is derived from an EMBL/GenBank/DDBJ whole genome shotgun (WGS) entry which is preliminary data.</text>
</comment>
<dbReference type="Proteomes" id="UP000444721">
    <property type="component" value="Unassembled WGS sequence"/>
</dbReference>
<evidence type="ECO:0000256" key="5">
    <source>
        <dbReference type="SAM" id="MobiDB-lite"/>
    </source>
</evidence>
<name>A0A6A5BY00_NAEFO</name>
<evidence type="ECO:0000313" key="8">
    <source>
        <dbReference type="Proteomes" id="UP000444721"/>
    </source>
</evidence>
<organism evidence="7 8">
    <name type="scientific">Naegleria fowleri</name>
    <name type="common">Brain eating amoeba</name>
    <dbReference type="NCBI Taxonomy" id="5763"/>
    <lineage>
        <taxon>Eukaryota</taxon>
        <taxon>Discoba</taxon>
        <taxon>Heterolobosea</taxon>
        <taxon>Tetramitia</taxon>
        <taxon>Eutetramitia</taxon>
        <taxon>Vahlkampfiidae</taxon>
        <taxon>Naegleria</taxon>
    </lineage>
</organism>
<evidence type="ECO:0000313" key="7">
    <source>
        <dbReference type="EMBL" id="KAF0979502.1"/>
    </source>
</evidence>
<feature type="domain" description="HotDog ACOT-type" evidence="6">
    <location>
        <begin position="131"/>
        <end position="268"/>
    </location>
</feature>
<evidence type="ECO:0000259" key="6">
    <source>
        <dbReference type="PROSITE" id="PS51770"/>
    </source>
</evidence>
<dbReference type="RefSeq" id="XP_044564215.1">
    <property type="nucleotide sequence ID" value="XM_044704569.1"/>
</dbReference>
<evidence type="ECO:0000256" key="1">
    <source>
        <dbReference type="ARBA" id="ARBA00010458"/>
    </source>
</evidence>
<dbReference type="EMBL" id="VFQX01000026">
    <property type="protein sequence ID" value="KAF0979502.1"/>
    <property type="molecule type" value="Genomic_DNA"/>
</dbReference>
<proteinExistence type="inferred from homology"/>
<gene>
    <name evidence="7" type="ORF">FDP41_001480</name>
</gene>
<dbReference type="GeneID" id="68108698"/>
<dbReference type="Gene3D" id="3.10.129.10">
    <property type="entry name" value="Hotdog Thioesterase"/>
    <property type="match status" value="2"/>
</dbReference>
<dbReference type="OrthoDB" id="331699at2759"/>
<reference evidence="7 8" key="1">
    <citation type="journal article" date="2019" name="Sci. Rep.">
        <title>Nanopore sequencing improves the draft genome of the human pathogenic amoeba Naegleria fowleri.</title>
        <authorList>
            <person name="Liechti N."/>
            <person name="Schurch N."/>
            <person name="Bruggmann R."/>
            <person name="Wittwer M."/>
        </authorList>
    </citation>
    <scope>NUCLEOTIDE SEQUENCE [LARGE SCALE GENOMIC DNA]</scope>
    <source>
        <strain evidence="7 8">ATCC 30894</strain>
    </source>
</reference>